<dbReference type="SUPFAM" id="SSF56235">
    <property type="entry name" value="N-terminal nucleophile aminohydrolases (Ntn hydrolases)"/>
    <property type="match status" value="1"/>
</dbReference>
<organism evidence="4 5">
    <name type="scientific">Sphaerosporella brunnea</name>
    <dbReference type="NCBI Taxonomy" id="1250544"/>
    <lineage>
        <taxon>Eukaryota</taxon>
        <taxon>Fungi</taxon>
        <taxon>Dikarya</taxon>
        <taxon>Ascomycota</taxon>
        <taxon>Pezizomycotina</taxon>
        <taxon>Pezizomycetes</taxon>
        <taxon>Pezizales</taxon>
        <taxon>Pyronemataceae</taxon>
        <taxon>Sphaerosporella</taxon>
    </lineage>
</organism>
<feature type="binding site" evidence="2">
    <location>
        <begin position="216"/>
        <end position="219"/>
    </location>
    <ligand>
        <name>substrate</name>
    </ligand>
</feature>
<dbReference type="Gene3D" id="3.60.20.30">
    <property type="entry name" value="(Glycosyl)asparaginase"/>
    <property type="match status" value="1"/>
</dbReference>
<dbReference type="InterPro" id="IPR000246">
    <property type="entry name" value="Peptidase_T2"/>
</dbReference>
<feature type="site" description="Cleavage; by autolysis" evidence="3">
    <location>
        <begin position="187"/>
        <end position="188"/>
    </location>
</feature>
<reference evidence="4 5" key="1">
    <citation type="submission" date="2019-09" db="EMBL/GenBank/DDBJ databases">
        <title>Draft genome of the ectomycorrhizal ascomycete Sphaerosporella brunnea.</title>
        <authorList>
            <consortium name="DOE Joint Genome Institute"/>
            <person name="Benucci G.M."/>
            <person name="Marozzi G."/>
            <person name="Antonielli L."/>
            <person name="Sanchez S."/>
            <person name="Marco P."/>
            <person name="Wang X."/>
            <person name="Falini L.B."/>
            <person name="Barry K."/>
            <person name="Haridas S."/>
            <person name="Lipzen A."/>
            <person name="Labutti K."/>
            <person name="Grigoriev I.V."/>
            <person name="Murat C."/>
            <person name="Martin F."/>
            <person name="Albertini E."/>
            <person name="Donnini D."/>
            <person name="Bonito G."/>
        </authorList>
    </citation>
    <scope>NUCLEOTIDE SEQUENCE [LARGE SCALE GENOMIC DNA]</scope>
    <source>
        <strain evidence="4 5">Sb_GMNB300</strain>
    </source>
</reference>
<dbReference type="InParanoid" id="A0A5J5F1V9"/>
<dbReference type="GO" id="GO:0005737">
    <property type="term" value="C:cytoplasm"/>
    <property type="evidence" value="ECO:0007669"/>
    <property type="project" value="TreeGrafter"/>
</dbReference>
<dbReference type="AlphaFoldDB" id="A0A5J5F1V9"/>
<feature type="binding site" evidence="2">
    <location>
        <begin position="245"/>
        <end position="248"/>
    </location>
    <ligand>
        <name>substrate</name>
    </ligand>
</feature>
<dbReference type="Pfam" id="PF01112">
    <property type="entry name" value="Asparaginase_2"/>
    <property type="match status" value="1"/>
</dbReference>
<evidence type="ECO:0000313" key="4">
    <source>
        <dbReference type="EMBL" id="KAA8909676.1"/>
    </source>
</evidence>
<accession>A0A5J5F1V9</accession>
<gene>
    <name evidence="4" type="ORF">FN846DRAFT_776038</name>
</gene>
<dbReference type="FunFam" id="3.60.20.30:FF:000008">
    <property type="entry name" value="N-terminal nucleophile aminohydrolase"/>
    <property type="match status" value="1"/>
</dbReference>
<proteinExistence type="predicted"/>
<sequence length="344" mass="37553">MSCAPRIIVHGGAGSISRANVPRDSPAYAAYTASLREILQRTREQLLSGACAIDAACSAVVMFEDNPLFNCGKGSVFTRDGHNELEASLMVTSGAGKRGVGVALLRRVKNPILLAREMLRREELRHNYLSGEEAEKLAQRWGCEMVDQSWFWTERRWREHLRGLKEEEDEEGVRAEMQRNEEYLPQGTVGCVVMDRHGVLAVATSTGGLTNKLPGRIGDTPTPGAGFWAEEWELPPPPAVAMSGTGNGDYFLRVAAAHNVAARCRFGGRTLEAAVKEVVGRGGEMQRAAENIGRWGTGEGEGGIIGMDQDGKVVWDMNCGGMFRGYVDDEGATKVAVYWDEDMC</sequence>
<evidence type="ECO:0000313" key="5">
    <source>
        <dbReference type="Proteomes" id="UP000326924"/>
    </source>
</evidence>
<dbReference type="PANTHER" id="PTHR10188:SF43">
    <property type="entry name" value="ASPARAGINASE (EUROFUNG)"/>
    <property type="match status" value="1"/>
</dbReference>
<keyword evidence="4" id="KW-0378">Hydrolase</keyword>
<protein>
    <submittedName>
        <fullName evidence="4">Nucleophile aminohydrolase</fullName>
    </submittedName>
</protein>
<evidence type="ECO:0000256" key="2">
    <source>
        <dbReference type="PIRSR" id="PIRSR600246-2"/>
    </source>
</evidence>
<keyword evidence="5" id="KW-1185">Reference proteome</keyword>
<dbReference type="OrthoDB" id="2262349at2759"/>
<dbReference type="CDD" id="cd04701">
    <property type="entry name" value="Asparaginase_2"/>
    <property type="match status" value="1"/>
</dbReference>
<dbReference type="EMBL" id="VXIS01000055">
    <property type="protein sequence ID" value="KAA8909676.1"/>
    <property type="molecule type" value="Genomic_DNA"/>
</dbReference>
<dbReference type="Proteomes" id="UP000326924">
    <property type="component" value="Unassembled WGS sequence"/>
</dbReference>
<feature type="active site" description="Nucleophile" evidence="1">
    <location>
        <position position="188"/>
    </location>
</feature>
<dbReference type="InterPro" id="IPR029055">
    <property type="entry name" value="Ntn_hydrolases_N"/>
</dbReference>
<dbReference type="GO" id="GO:0016787">
    <property type="term" value="F:hydrolase activity"/>
    <property type="evidence" value="ECO:0007669"/>
    <property type="project" value="UniProtKB-KW"/>
</dbReference>
<evidence type="ECO:0000256" key="1">
    <source>
        <dbReference type="PIRSR" id="PIRSR600246-1"/>
    </source>
</evidence>
<evidence type="ECO:0000256" key="3">
    <source>
        <dbReference type="PIRSR" id="PIRSR600246-3"/>
    </source>
</evidence>
<comment type="caution">
    <text evidence="4">The sequence shown here is derived from an EMBL/GenBank/DDBJ whole genome shotgun (WGS) entry which is preliminary data.</text>
</comment>
<name>A0A5J5F1V9_9PEZI</name>
<dbReference type="PANTHER" id="PTHR10188">
    <property type="entry name" value="L-ASPARAGINASE"/>
    <property type="match status" value="1"/>
</dbReference>